<dbReference type="CDD" id="cd16917">
    <property type="entry name" value="HATPase_UhpB-NarQ-NarX-like"/>
    <property type="match status" value="1"/>
</dbReference>
<feature type="binding site" evidence="16">
    <location>
        <position position="77"/>
    </location>
    <ligand>
        <name>[4Fe-4S] cluster</name>
        <dbReference type="ChEBI" id="CHEBI:49883"/>
    </ligand>
</feature>
<dbReference type="PANTHER" id="PTHR24421">
    <property type="entry name" value="NITRATE/NITRITE SENSOR PROTEIN NARX-RELATED"/>
    <property type="match status" value="1"/>
</dbReference>
<dbReference type="GO" id="GO:0005506">
    <property type="term" value="F:iron ion binding"/>
    <property type="evidence" value="ECO:0007669"/>
    <property type="project" value="InterPro"/>
</dbReference>
<protein>
    <recommendedName>
        <fullName evidence="15">Sensor histidine kinase</fullName>
        <ecNumber evidence="15">2.7.13.3</ecNumber>
    </recommendedName>
</protein>
<dbReference type="InterPro" id="IPR017203">
    <property type="entry name" value="Sig_transdc_His_kinase_NreB"/>
</dbReference>
<keyword evidence="7 16" id="KW-0479">Metal-binding</keyword>
<dbReference type="SUPFAM" id="SSF55874">
    <property type="entry name" value="ATPase domain of HSP90 chaperone/DNA topoisomerase II/histidine kinase"/>
    <property type="match status" value="1"/>
</dbReference>
<dbReference type="PRINTS" id="PR00344">
    <property type="entry name" value="BCTRLSENSOR"/>
</dbReference>
<evidence type="ECO:0000256" key="12">
    <source>
        <dbReference type="ARBA" id="ARBA00023012"/>
    </source>
</evidence>
<feature type="modified residue" description="Phosphohistidine; by autocatalysis" evidence="17">
    <location>
        <position position="161"/>
    </location>
</feature>
<dbReference type="Pfam" id="PF00989">
    <property type="entry name" value="PAS"/>
    <property type="match status" value="1"/>
</dbReference>
<dbReference type="GO" id="GO:0000155">
    <property type="term" value="F:phosphorelay sensor kinase activity"/>
    <property type="evidence" value="ECO:0007669"/>
    <property type="project" value="InterPro"/>
</dbReference>
<comment type="catalytic activity">
    <reaction evidence="1 15">
        <text>ATP + protein L-histidine = ADP + protein N-phospho-L-histidine.</text>
        <dbReference type="EC" id="2.7.13.3"/>
    </reaction>
</comment>
<keyword evidence="11 16" id="KW-0408">Iron</keyword>
<keyword evidence="12 15" id="KW-0902">Two-component regulatory system</keyword>
<keyword evidence="5 17" id="KW-0597">Phosphoprotein</keyword>
<dbReference type="InterPro" id="IPR005467">
    <property type="entry name" value="His_kinase_dom"/>
</dbReference>
<dbReference type="Pfam" id="PF02518">
    <property type="entry name" value="HATPase_c"/>
    <property type="match status" value="1"/>
</dbReference>
<dbReference type="InterPro" id="IPR000014">
    <property type="entry name" value="PAS"/>
</dbReference>
<evidence type="ECO:0000313" key="21">
    <source>
        <dbReference type="EMBL" id="BCJ85189.1"/>
    </source>
</evidence>
<dbReference type="InterPro" id="IPR013767">
    <property type="entry name" value="PAS_fold"/>
</dbReference>
<dbReference type="SUPFAM" id="SSF55785">
    <property type="entry name" value="PYP-like sensor domain (PAS domain)"/>
    <property type="match status" value="1"/>
</dbReference>
<evidence type="ECO:0000256" key="16">
    <source>
        <dbReference type="PIRSR" id="PIRSR037432-50"/>
    </source>
</evidence>
<dbReference type="GO" id="GO:0046983">
    <property type="term" value="F:protein dimerization activity"/>
    <property type="evidence" value="ECO:0007669"/>
    <property type="project" value="InterPro"/>
</dbReference>
<evidence type="ECO:0000256" key="7">
    <source>
        <dbReference type="ARBA" id="ARBA00022723"/>
    </source>
</evidence>
<dbReference type="CDD" id="cd00130">
    <property type="entry name" value="PAS"/>
    <property type="match status" value="1"/>
</dbReference>
<reference evidence="21 22" key="1">
    <citation type="submission" date="2020-08" db="EMBL/GenBank/DDBJ databases">
        <title>Complete Genome Sequence of Effusibacillus dendaii Strain skT53, Isolated from Farmland soil.</title>
        <authorList>
            <person name="Konishi T."/>
            <person name="Kawasaki H."/>
        </authorList>
    </citation>
    <scope>NUCLEOTIDE SEQUENCE [LARGE SCALE GENOMIC DNA]</scope>
    <source>
        <strain evidence="22">skT53</strain>
    </source>
</reference>
<evidence type="ECO:0000259" key="20">
    <source>
        <dbReference type="PROSITE" id="PS50113"/>
    </source>
</evidence>
<keyword evidence="10 15" id="KW-0067">ATP-binding</keyword>
<organism evidence="21 22">
    <name type="scientific">Effusibacillus dendaii</name>
    <dbReference type="NCBI Taxonomy" id="2743772"/>
    <lineage>
        <taxon>Bacteria</taxon>
        <taxon>Bacillati</taxon>
        <taxon>Bacillota</taxon>
        <taxon>Bacilli</taxon>
        <taxon>Bacillales</taxon>
        <taxon>Alicyclobacillaceae</taxon>
        <taxon>Effusibacillus</taxon>
    </lineage>
</organism>
<dbReference type="Gene3D" id="3.30.565.10">
    <property type="entry name" value="Histidine kinase-like ATPase, C-terminal domain"/>
    <property type="match status" value="1"/>
</dbReference>
<dbReference type="PIRSF" id="PIRSF037432">
    <property type="entry name" value="STHK_NreB"/>
    <property type="match status" value="1"/>
</dbReference>
<dbReference type="SMART" id="SM00091">
    <property type="entry name" value="PAS"/>
    <property type="match status" value="1"/>
</dbReference>
<dbReference type="KEGG" id="eff:skT53_01740"/>
<dbReference type="GO" id="GO:0016020">
    <property type="term" value="C:membrane"/>
    <property type="evidence" value="ECO:0007669"/>
    <property type="project" value="InterPro"/>
</dbReference>
<evidence type="ECO:0000259" key="19">
    <source>
        <dbReference type="PROSITE" id="PS50112"/>
    </source>
</evidence>
<dbReference type="Proteomes" id="UP000593802">
    <property type="component" value="Chromosome"/>
</dbReference>
<dbReference type="InterPro" id="IPR011712">
    <property type="entry name" value="Sig_transdc_His_kin_sub3_dim/P"/>
</dbReference>
<evidence type="ECO:0000256" key="17">
    <source>
        <dbReference type="PIRSR" id="PIRSR037432-51"/>
    </source>
</evidence>
<proteinExistence type="predicted"/>
<dbReference type="PROSITE" id="PS50113">
    <property type="entry name" value="PAC"/>
    <property type="match status" value="1"/>
</dbReference>
<evidence type="ECO:0000256" key="14">
    <source>
        <dbReference type="ARBA" id="ARBA00024827"/>
    </source>
</evidence>
<dbReference type="Gene3D" id="1.20.5.1930">
    <property type="match status" value="1"/>
</dbReference>
<keyword evidence="9 15" id="KW-0418">Kinase</keyword>
<comment type="subcellular location">
    <subcellularLocation>
        <location evidence="2">Cytoplasm</location>
    </subcellularLocation>
</comment>
<dbReference type="AlphaFoldDB" id="A0A7I8D848"/>
<dbReference type="EC" id="2.7.13.3" evidence="15"/>
<feature type="domain" description="PAC" evidence="20">
    <location>
        <begin position="88"/>
        <end position="138"/>
    </location>
</feature>
<comment type="function">
    <text evidence="14">Member of the two-component regulatory system NreB/NreC involved in the control of dissimilatory nitrate/nitrite reduction in response to oxygen. NreB functions as a direct oxygen sensor histidine kinase which is autophosphorylated, in the absence of oxygen, probably at the conserved histidine residue, and transfers its phosphate group probably to a conserved aspartate residue of NreC. NreB/NreC activates the expression of the nitrate (narGHJI) and nitrite (nir) reductase operons, as well as the putative nitrate transporter gene narT.</text>
</comment>
<dbReference type="SMART" id="SM00387">
    <property type="entry name" value="HATPase_c"/>
    <property type="match status" value="1"/>
</dbReference>
<dbReference type="GO" id="GO:0005524">
    <property type="term" value="F:ATP binding"/>
    <property type="evidence" value="ECO:0007669"/>
    <property type="project" value="UniProtKB-KW"/>
</dbReference>
<evidence type="ECO:0000256" key="9">
    <source>
        <dbReference type="ARBA" id="ARBA00022777"/>
    </source>
</evidence>
<evidence type="ECO:0000256" key="10">
    <source>
        <dbReference type="ARBA" id="ARBA00022840"/>
    </source>
</evidence>
<dbReference type="EMBL" id="AP023366">
    <property type="protein sequence ID" value="BCJ85189.1"/>
    <property type="molecule type" value="Genomic_DNA"/>
</dbReference>
<feature type="binding site" evidence="16">
    <location>
        <position position="62"/>
    </location>
    <ligand>
        <name>[4Fe-4S] cluster</name>
        <dbReference type="ChEBI" id="CHEBI:49883"/>
    </ligand>
</feature>
<keyword evidence="13 16" id="KW-0411">Iron-sulfur</keyword>
<feature type="domain" description="PAS" evidence="19">
    <location>
        <begin position="13"/>
        <end position="58"/>
    </location>
</feature>
<keyword evidence="3 16" id="KW-0004">4Fe-4S</keyword>
<dbReference type="PROSITE" id="PS50112">
    <property type="entry name" value="PAS"/>
    <property type="match status" value="1"/>
</dbReference>
<dbReference type="Gene3D" id="3.30.450.20">
    <property type="entry name" value="PAS domain"/>
    <property type="match status" value="1"/>
</dbReference>
<dbReference type="GO" id="GO:0005737">
    <property type="term" value="C:cytoplasm"/>
    <property type="evidence" value="ECO:0007669"/>
    <property type="project" value="UniProtKB-SubCell"/>
</dbReference>
<keyword evidence="4" id="KW-0963">Cytoplasm</keyword>
<dbReference type="PROSITE" id="PS50109">
    <property type="entry name" value="HIS_KIN"/>
    <property type="match status" value="1"/>
</dbReference>
<evidence type="ECO:0000256" key="1">
    <source>
        <dbReference type="ARBA" id="ARBA00000085"/>
    </source>
</evidence>
<comment type="PTM">
    <text evidence="17">Autophosphorylated.</text>
</comment>
<feature type="binding site" evidence="16">
    <location>
        <position position="80"/>
    </location>
    <ligand>
        <name>[4Fe-4S] cluster</name>
        <dbReference type="ChEBI" id="CHEBI:49883"/>
    </ligand>
</feature>
<dbReference type="Pfam" id="PF07730">
    <property type="entry name" value="HisKA_3"/>
    <property type="match status" value="1"/>
</dbReference>
<evidence type="ECO:0000256" key="8">
    <source>
        <dbReference type="ARBA" id="ARBA00022741"/>
    </source>
</evidence>
<dbReference type="NCBIfam" id="TIGR00229">
    <property type="entry name" value="sensory_box"/>
    <property type="match status" value="1"/>
</dbReference>
<dbReference type="RefSeq" id="WP_200759340.1">
    <property type="nucleotide sequence ID" value="NZ_AP023366.1"/>
</dbReference>
<gene>
    <name evidence="21" type="ORF">skT53_01740</name>
</gene>
<evidence type="ECO:0000256" key="13">
    <source>
        <dbReference type="ARBA" id="ARBA00023014"/>
    </source>
</evidence>
<dbReference type="InterPro" id="IPR036890">
    <property type="entry name" value="HATPase_C_sf"/>
</dbReference>
<name>A0A7I8D848_9BACL</name>
<evidence type="ECO:0000256" key="15">
    <source>
        <dbReference type="PIRNR" id="PIRNR037432"/>
    </source>
</evidence>
<keyword evidence="22" id="KW-1185">Reference proteome</keyword>
<dbReference type="InterPro" id="IPR003594">
    <property type="entry name" value="HATPase_dom"/>
</dbReference>
<evidence type="ECO:0000256" key="4">
    <source>
        <dbReference type="ARBA" id="ARBA00022490"/>
    </source>
</evidence>
<evidence type="ECO:0000256" key="5">
    <source>
        <dbReference type="ARBA" id="ARBA00022553"/>
    </source>
</evidence>
<evidence type="ECO:0000256" key="2">
    <source>
        <dbReference type="ARBA" id="ARBA00004496"/>
    </source>
</evidence>
<evidence type="ECO:0000256" key="3">
    <source>
        <dbReference type="ARBA" id="ARBA00022485"/>
    </source>
</evidence>
<accession>A0A7I8D848</accession>
<evidence type="ECO:0000256" key="11">
    <source>
        <dbReference type="ARBA" id="ARBA00023004"/>
    </source>
</evidence>
<dbReference type="InterPro" id="IPR004358">
    <property type="entry name" value="Sig_transdc_His_kin-like_C"/>
</dbReference>
<dbReference type="GO" id="GO:0006355">
    <property type="term" value="P:regulation of DNA-templated transcription"/>
    <property type="evidence" value="ECO:0007669"/>
    <property type="project" value="InterPro"/>
</dbReference>
<evidence type="ECO:0000313" key="22">
    <source>
        <dbReference type="Proteomes" id="UP000593802"/>
    </source>
</evidence>
<dbReference type="PANTHER" id="PTHR24421:SF10">
    <property type="entry name" value="NITRATE_NITRITE SENSOR PROTEIN NARQ"/>
    <property type="match status" value="1"/>
</dbReference>
<keyword evidence="6 15" id="KW-0808">Transferase</keyword>
<dbReference type="InterPro" id="IPR000700">
    <property type="entry name" value="PAS-assoc_C"/>
</dbReference>
<evidence type="ECO:0000259" key="18">
    <source>
        <dbReference type="PROSITE" id="PS50109"/>
    </source>
</evidence>
<comment type="cofactor">
    <cofactor evidence="16">
        <name>[4Fe-4S] cluster</name>
        <dbReference type="ChEBI" id="CHEBI:49883"/>
    </cofactor>
    <text evidence="16">Binds 1 [4Fe-4S] cluster.</text>
</comment>
<evidence type="ECO:0000256" key="6">
    <source>
        <dbReference type="ARBA" id="ARBA00022679"/>
    </source>
</evidence>
<dbReference type="InterPro" id="IPR035965">
    <property type="entry name" value="PAS-like_dom_sf"/>
</dbReference>
<keyword evidence="8 15" id="KW-0547">Nucleotide-binding</keyword>
<feature type="binding site" evidence="16">
    <location>
        <position position="65"/>
    </location>
    <ligand>
        <name>[4Fe-4S] cluster</name>
        <dbReference type="ChEBI" id="CHEBI:49883"/>
    </ligand>
</feature>
<feature type="domain" description="Histidine kinase" evidence="18">
    <location>
        <begin position="260"/>
        <end position="350"/>
    </location>
</feature>
<dbReference type="InterPro" id="IPR050482">
    <property type="entry name" value="Sensor_HK_TwoCompSys"/>
</dbReference>
<sequence>MVWLGNLGLTNHTTSVLRSIFQQVTDAIVVVNGQGVVAGANPAAEKMTGWTAEELSGQIHFCDICRGMANCMEEASCVDCFAHRPSMPSFEMKVRRKDGQEVSVAASSTQLQDHDTKMLVVILRDMSEQHRMERERFQRMMTKYMIEAQEKERKRVSRDLHDGVGQALYSVMVGLKMLNELEFDEPIRKHLQEVQQMTTRALEEVKNMAVELRPSALDDLGLIPAIRSYMKRYEQTFGIETELETIGSKRRYGASVETALYRICQEAMTNTAKYADADKVKVRLTDTPHQVELYLEDNGSGFETDQIRIKGTGLGLYGMRERASLLGGTVDIQSAPNKGTSVHIVIPINEKGEPLHVDPSTYRG</sequence>
<dbReference type="GO" id="GO:0051539">
    <property type="term" value="F:4 iron, 4 sulfur cluster binding"/>
    <property type="evidence" value="ECO:0007669"/>
    <property type="project" value="UniProtKB-KW"/>
</dbReference>